<dbReference type="Gene3D" id="1.10.10.1020">
    <property type="entry name" value="RecBCD complex, subunit RecD, N-terminal domain"/>
    <property type="match status" value="1"/>
</dbReference>
<sequence length="610" mass="64921">MSLLDALFRDGSLRTVDHALAQALRRLDRDTPDPVLAAAALASQAIARGHAAFDPAQPQAYSEAAIDWPEPRAWREALAQSRWVATPDPQQPADAETPLVLERGLLYLRRYREYERRLAQGLRRIAAQAPPPPDLQALAPLFAALFPQARDGDRQARAAALALLQSLLLATGGPGTGKTTTIARLLALLIAQARLDGATPPRIALAAPTGRAAERMAESLRMAAGALQTLEPGLAAALPASASTLHRLLGSVPDSARFKHDAGHPLAYDAIVVDEASMVDLPLMCKLVEAVPDGARLILLGDRDQLPSVEAGDVLAAIVDAAGEDEGLPAPVAERLRPLLGELPVRADPGPLGACRVHLRRGYRQTESLDLAPLAAAVRAGDADAALALLRSGELAGVHFHEDLHDPLTGVGREALLPAWRALSEARDPLQALALATRLRLLTALRDGGQGAAPLNARIEEALAGSHRPTYFHGRLLLITENSYRHGLFNGDIGVCLRARDEQGRDVPGAPVLAWFAGGAGGARPFHPSALPAHGGAFAMTVHKSQGSEFDSVWLQLPRQDARHLSRELVYTGLTRARRELHLAASEAVLRQALSRHAARVSGLAWRLGG</sequence>
<feature type="binding site" evidence="11">
    <location>
        <begin position="172"/>
        <end position="179"/>
    </location>
    <ligand>
        <name>ATP</name>
        <dbReference type="ChEBI" id="CHEBI:30616"/>
    </ligand>
</feature>
<evidence type="ECO:0000256" key="7">
    <source>
        <dbReference type="ARBA" id="ARBA00022840"/>
    </source>
</evidence>
<evidence type="ECO:0000256" key="1">
    <source>
        <dbReference type="ARBA" id="ARBA00022722"/>
    </source>
</evidence>
<dbReference type="CDD" id="cd17933">
    <property type="entry name" value="DEXSc_RecD-like"/>
    <property type="match status" value="1"/>
</dbReference>
<dbReference type="NCBIfam" id="TIGR01447">
    <property type="entry name" value="recD"/>
    <property type="match status" value="1"/>
</dbReference>
<keyword evidence="5 11" id="KW-0347">Helicase</keyword>
<dbReference type="InterPro" id="IPR027417">
    <property type="entry name" value="P-loop_NTPase"/>
</dbReference>
<keyword evidence="8 11" id="KW-0238">DNA-binding</keyword>
<evidence type="ECO:0000256" key="9">
    <source>
        <dbReference type="ARBA" id="ARBA00023204"/>
    </source>
</evidence>
<dbReference type="GO" id="GO:0003677">
    <property type="term" value="F:DNA binding"/>
    <property type="evidence" value="ECO:0007669"/>
    <property type="project" value="UniProtKB-UniRule"/>
</dbReference>
<dbReference type="GO" id="GO:0017116">
    <property type="term" value="F:single-stranded DNA helicase activity"/>
    <property type="evidence" value="ECO:0007669"/>
    <property type="project" value="TreeGrafter"/>
</dbReference>
<evidence type="ECO:0000256" key="11">
    <source>
        <dbReference type="HAMAP-Rule" id="MF_01487"/>
    </source>
</evidence>
<reference evidence="14" key="1">
    <citation type="submission" date="2024-06" db="EMBL/GenBank/DDBJ databases">
        <authorList>
            <person name="Li S."/>
        </authorList>
    </citation>
    <scope>NUCLEOTIDE SEQUENCE</scope>
    <source>
        <strain evidence="14">SR10</strain>
    </source>
</reference>
<dbReference type="InterPro" id="IPR041851">
    <property type="entry name" value="RecD_N_sf"/>
</dbReference>
<comment type="similarity">
    <text evidence="11">Belongs to the RecD family.</text>
</comment>
<feature type="domain" description="RecBCD enzyme subunit RecD N-terminal" evidence="13">
    <location>
        <begin position="11"/>
        <end position="107"/>
    </location>
</feature>
<dbReference type="EMBL" id="CP159925">
    <property type="protein sequence ID" value="XCO76279.1"/>
    <property type="molecule type" value="Genomic_DNA"/>
</dbReference>
<dbReference type="InterPro" id="IPR006344">
    <property type="entry name" value="RecD"/>
</dbReference>
<evidence type="ECO:0000256" key="6">
    <source>
        <dbReference type="ARBA" id="ARBA00022839"/>
    </source>
</evidence>
<dbReference type="InterPro" id="IPR049550">
    <property type="entry name" value="RecD_N"/>
</dbReference>
<evidence type="ECO:0000313" key="14">
    <source>
        <dbReference type="EMBL" id="XCO76279.1"/>
    </source>
</evidence>
<dbReference type="InterPro" id="IPR050534">
    <property type="entry name" value="Coronavir_polyprotein_1ab"/>
</dbReference>
<dbReference type="GO" id="GO:0005524">
    <property type="term" value="F:ATP binding"/>
    <property type="evidence" value="ECO:0007669"/>
    <property type="project" value="UniProtKB-UniRule"/>
</dbReference>
<comment type="catalytic activity">
    <reaction evidence="11">
        <text>ATP + H2O = ADP + phosphate + H(+)</text>
        <dbReference type="Rhea" id="RHEA:13065"/>
        <dbReference type="ChEBI" id="CHEBI:15377"/>
        <dbReference type="ChEBI" id="CHEBI:15378"/>
        <dbReference type="ChEBI" id="CHEBI:30616"/>
        <dbReference type="ChEBI" id="CHEBI:43474"/>
        <dbReference type="ChEBI" id="CHEBI:456216"/>
        <dbReference type="EC" id="5.6.2.3"/>
    </reaction>
</comment>
<keyword evidence="6 11" id="KW-0269">Exonuclease</keyword>
<keyword evidence="2 11" id="KW-0547">Nucleotide-binding</keyword>
<keyword evidence="3 11" id="KW-0227">DNA damage</keyword>
<proteinExistence type="inferred from homology"/>
<organism evidence="14">
    <name type="scientific">Lysobacter firmicutimachus</name>
    <dbReference type="NCBI Taxonomy" id="1792846"/>
    <lineage>
        <taxon>Bacteria</taxon>
        <taxon>Pseudomonadati</taxon>
        <taxon>Pseudomonadota</taxon>
        <taxon>Gammaproteobacteria</taxon>
        <taxon>Lysobacterales</taxon>
        <taxon>Lysobacteraceae</taxon>
        <taxon>Lysobacter</taxon>
    </lineage>
</organism>
<dbReference type="Pfam" id="PF13245">
    <property type="entry name" value="AAA_19"/>
    <property type="match status" value="1"/>
</dbReference>
<dbReference type="HAMAP" id="MF_01487">
    <property type="entry name" value="RecD"/>
    <property type="match status" value="1"/>
</dbReference>
<keyword evidence="7 11" id="KW-0067">ATP-binding</keyword>
<keyword evidence="10 11" id="KW-0413">Isomerase</keyword>
<dbReference type="PANTHER" id="PTHR43788">
    <property type="entry name" value="DNA2/NAM7 HELICASE FAMILY MEMBER"/>
    <property type="match status" value="1"/>
</dbReference>
<dbReference type="Pfam" id="PF13538">
    <property type="entry name" value="UvrD_C_2"/>
    <property type="match status" value="1"/>
</dbReference>
<dbReference type="GO" id="GO:0009338">
    <property type="term" value="C:exodeoxyribonuclease V complex"/>
    <property type="evidence" value="ECO:0007669"/>
    <property type="project" value="InterPro"/>
</dbReference>
<dbReference type="InterPro" id="IPR027785">
    <property type="entry name" value="UvrD-like_helicase_C"/>
</dbReference>
<evidence type="ECO:0000256" key="5">
    <source>
        <dbReference type="ARBA" id="ARBA00022806"/>
    </source>
</evidence>
<evidence type="ECO:0000256" key="8">
    <source>
        <dbReference type="ARBA" id="ARBA00023125"/>
    </source>
</evidence>
<dbReference type="CDD" id="cd18809">
    <property type="entry name" value="SF1_C_RecD"/>
    <property type="match status" value="1"/>
</dbReference>
<dbReference type="EC" id="5.6.2.3" evidence="11"/>
<comment type="miscellaneous">
    <text evidence="11">In the RecBCD complex, RecB has a slow 3'-5' helicase, an exonuclease activity and loads RecA onto ssDNA, RecD has a fast 5'-3' helicase activity, while RecC stimulates the ATPase and processivity of the RecB helicase and contributes to recognition of the Chi site.</text>
</comment>
<evidence type="ECO:0000256" key="3">
    <source>
        <dbReference type="ARBA" id="ARBA00022763"/>
    </source>
</evidence>
<evidence type="ECO:0000259" key="12">
    <source>
        <dbReference type="Pfam" id="PF13538"/>
    </source>
</evidence>
<dbReference type="PANTHER" id="PTHR43788:SF6">
    <property type="entry name" value="DNA HELICASE B"/>
    <property type="match status" value="1"/>
</dbReference>
<keyword evidence="1 11" id="KW-0540">Nuclease</keyword>
<evidence type="ECO:0000256" key="2">
    <source>
        <dbReference type="ARBA" id="ARBA00022741"/>
    </source>
</evidence>
<feature type="domain" description="UvrD-like helicase C-terminal" evidence="12">
    <location>
        <begin position="537"/>
        <end position="583"/>
    </location>
</feature>
<dbReference type="SUPFAM" id="SSF52540">
    <property type="entry name" value="P-loop containing nucleoside triphosphate hydrolases"/>
    <property type="match status" value="1"/>
</dbReference>
<dbReference type="AlphaFoldDB" id="A0AAU8MY39"/>
<accession>A0AAU8MY39</accession>
<name>A0AAU8MY39_9GAMM</name>
<keyword evidence="9 11" id="KW-0234">DNA repair</keyword>
<dbReference type="GO" id="GO:0043139">
    <property type="term" value="F:5'-3' DNA helicase activity"/>
    <property type="evidence" value="ECO:0007669"/>
    <property type="project" value="UniProtKB-UniRule"/>
</dbReference>
<evidence type="ECO:0000259" key="13">
    <source>
        <dbReference type="Pfam" id="PF21185"/>
    </source>
</evidence>
<keyword evidence="4 11" id="KW-0378">Hydrolase</keyword>
<dbReference type="Pfam" id="PF21185">
    <property type="entry name" value="RecD_N"/>
    <property type="match status" value="1"/>
</dbReference>
<gene>
    <name evidence="11 14" type="primary">recD</name>
    <name evidence="14" type="ORF">ABU614_05675</name>
</gene>
<evidence type="ECO:0000256" key="10">
    <source>
        <dbReference type="ARBA" id="ARBA00023235"/>
    </source>
</evidence>
<dbReference type="RefSeq" id="WP_363799644.1">
    <property type="nucleotide sequence ID" value="NZ_CP159925.1"/>
</dbReference>
<dbReference type="GO" id="GO:0008854">
    <property type="term" value="F:exodeoxyribonuclease V activity"/>
    <property type="evidence" value="ECO:0007669"/>
    <property type="project" value="InterPro"/>
</dbReference>
<evidence type="ECO:0000256" key="4">
    <source>
        <dbReference type="ARBA" id="ARBA00022801"/>
    </source>
</evidence>
<comment type="function">
    <text evidence="11">A helicase/nuclease that prepares dsDNA breaks (DSB) for recombinational DNA repair. Binds to DSBs and unwinds DNA via a highly rapid and processive ATP-dependent bidirectional helicase activity. Unwinds dsDNA until it encounters a Chi (crossover hotspot instigator) sequence from the 3' direction. Cuts ssDNA a few nucleotides 3' to the Chi site. The properties and activities of the enzyme are changed at Chi. The Chi-altered holoenzyme produces a long 3'-ssDNA overhang and facilitates RecA-binding to the ssDNA for homologous DNA recombination and repair. Holoenzyme degrades any linearized DNA that is unable to undergo homologous recombination. In the holoenzyme this subunit has ssDNA-dependent ATPase and 5'-3' helicase activity. When added to pre-assembled RecBC greatly stimulates nuclease activity and augments holoenzyme processivity. Negatively regulates the RecA-loading ability of RecBCD.</text>
</comment>
<comment type="subunit">
    <text evidence="11">Heterotrimer of RecB, RecC and RecD. All subunits contribute to DNA-binding.</text>
</comment>
<dbReference type="GO" id="GO:0000724">
    <property type="term" value="P:double-strand break repair via homologous recombination"/>
    <property type="evidence" value="ECO:0007669"/>
    <property type="project" value="UniProtKB-UniRule"/>
</dbReference>
<protein>
    <recommendedName>
        <fullName evidence="11">RecBCD enzyme subunit RecD</fullName>
        <ecNumber evidence="11">5.6.2.3</ecNumber>
    </recommendedName>
    <alternativeName>
        <fullName evidence="11">DNA 5'-3' helicase subunit RecD</fullName>
    </alternativeName>
    <alternativeName>
        <fullName evidence="11">Exonuclease V subunit RecD</fullName>
        <shortName evidence="11">ExoV subunit RecD</shortName>
    </alternativeName>
    <alternativeName>
        <fullName evidence="11">Helicase/nuclease RecBCD subunit RecD</fullName>
    </alternativeName>
</protein>
<dbReference type="Gene3D" id="3.40.50.300">
    <property type="entry name" value="P-loop containing nucleotide triphosphate hydrolases"/>
    <property type="match status" value="3"/>
</dbReference>